<organism evidence="1 2">
    <name type="scientific">Cupriavidus numazuensis</name>
    <dbReference type="NCBI Taxonomy" id="221992"/>
    <lineage>
        <taxon>Bacteria</taxon>
        <taxon>Pseudomonadati</taxon>
        <taxon>Pseudomonadota</taxon>
        <taxon>Betaproteobacteria</taxon>
        <taxon>Burkholderiales</taxon>
        <taxon>Burkholderiaceae</taxon>
        <taxon>Cupriavidus</taxon>
    </lineage>
</organism>
<dbReference type="Proteomes" id="UP000672657">
    <property type="component" value="Unassembled WGS sequence"/>
</dbReference>
<gene>
    <name evidence="1" type="ORF">LMG26411_07939</name>
</gene>
<evidence type="ECO:0000313" key="2">
    <source>
        <dbReference type="Proteomes" id="UP000672657"/>
    </source>
</evidence>
<protein>
    <submittedName>
        <fullName evidence="1">Uncharacterized protein</fullName>
    </submittedName>
</protein>
<comment type="caution">
    <text evidence="1">The sequence shown here is derived from an EMBL/GenBank/DDBJ whole genome shotgun (WGS) entry which is preliminary data.</text>
</comment>
<dbReference type="RefSeq" id="WP_211958645.1">
    <property type="nucleotide sequence ID" value="NZ_CAJPVI010000103.1"/>
</dbReference>
<proteinExistence type="predicted"/>
<evidence type="ECO:0000313" key="1">
    <source>
        <dbReference type="EMBL" id="CAG2161017.1"/>
    </source>
</evidence>
<sequence length="52" mass="5840">MQIISLFPVEALDPIEDRANQAIASIRQLLEAGRGTELKSKLVVRHVSHHHN</sequence>
<reference evidence="1 2" key="1">
    <citation type="submission" date="2021-03" db="EMBL/GenBank/DDBJ databases">
        <authorList>
            <person name="Peeters C."/>
        </authorList>
    </citation>
    <scope>NUCLEOTIDE SEQUENCE [LARGE SCALE GENOMIC DNA]</scope>
    <source>
        <strain evidence="1 2">LMG 26411</strain>
    </source>
</reference>
<dbReference type="EMBL" id="CAJPVI010000103">
    <property type="protein sequence ID" value="CAG2161017.1"/>
    <property type="molecule type" value="Genomic_DNA"/>
</dbReference>
<keyword evidence="2" id="KW-1185">Reference proteome</keyword>
<accession>A0ABN7QBZ2</accession>
<name>A0ABN7QBZ2_9BURK</name>